<proteinExistence type="predicted"/>
<dbReference type="RefSeq" id="WP_125180930.1">
    <property type="nucleotide sequence ID" value="NZ_QZMU01000001.1"/>
</dbReference>
<sequence>MINSTRKDAPSAAGCSLLARTALAIAMAGLVLPTQAGKITSTPSASGAPGFGGWNLSNVEVVLDGTQGAIGSNESWFDPATGAYNFAPDSDFSYESLVFDDAGTLMGIVLAKDWPIGEPAGIKIVNNDPGVKNDKPANCIMSTSYLEGNYLDSIDPKQVTCSSAFQTHKRYKVAMLPNTVDGIGSESVDLVFNVEAETGTRDYQVFQKINNWTDGRLQGFKLEVGFGVGASFVSATDAGVDLANLNIAVPSDLWSPTQLATFSAGLFGPEDKHTGELGFFDPESRAGFLIDEYVAGIQPLTDTLTATTPLASNYHDVPAGAGVAANQFGPWLPNNMLPYGIFFDDDGNPETDAELLAWYGYNPAIGGLGWMRGAEDSFAAISADEIQAMGANLSYTSDLIDDLVNIGLNYVVRVGDVSTFPASANNSFTIRVTPTPDTSGSGVPAYVGQTPDPLLLYTDSNASVLLQPEPTFEIGSLLTARVGDADLNQDPMVTEEVTVAISSNSGLSDALTLVEQGANRGVFAATLPDSYSNVTPGTVITLAYTDVSEAMEKTSTTTAVDVSTPVLSDVSITDLSVPTWVFDGSPNMLSVTIQNDKLAAGFASGTVLLTGSDGSEFTASFSDLGVGKKLRFRFKWTAELADPTVPESVEWVASVTVADTIVDGAEALTEVKVKPGKRANK</sequence>
<comment type="caution">
    <text evidence="1">The sequence shown here is derived from an EMBL/GenBank/DDBJ whole genome shotgun (WGS) entry which is preliminary data.</text>
</comment>
<dbReference type="AlphaFoldDB" id="A0A426QIQ9"/>
<evidence type="ECO:0000313" key="1">
    <source>
        <dbReference type="EMBL" id="RRQ21587.1"/>
    </source>
</evidence>
<name>A0A426QIQ9_9GAMM</name>
<gene>
    <name evidence="1" type="ORF">D6C00_06285</name>
</gene>
<dbReference type="EMBL" id="QZMU01000001">
    <property type="protein sequence ID" value="RRQ21587.1"/>
    <property type="molecule type" value="Genomic_DNA"/>
</dbReference>
<organism evidence="1 2">
    <name type="scientific">Thiohalobacter thiocyanaticus</name>
    <dbReference type="NCBI Taxonomy" id="585455"/>
    <lineage>
        <taxon>Bacteria</taxon>
        <taxon>Pseudomonadati</taxon>
        <taxon>Pseudomonadota</taxon>
        <taxon>Gammaproteobacteria</taxon>
        <taxon>Thiohalobacterales</taxon>
        <taxon>Thiohalobacteraceae</taxon>
        <taxon>Thiohalobacter</taxon>
    </lineage>
</organism>
<keyword evidence="2" id="KW-1185">Reference proteome</keyword>
<dbReference type="NCBIfam" id="NF033657">
    <property type="entry name" value="choice_anch_F"/>
    <property type="match status" value="1"/>
</dbReference>
<dbReference type="OrthoDB" id="7486720at2"/>
<evidence type="ECO:0000313" key="2">
    <source>
        <dbReference type="Proteomes" id="UP000287798"/>
    </source>
</evidence>
<reference evidence="1 2" key="1">
    <citation type="journal article" date="2010" name="Int. J. Syst. Evol. Microbiol.">
        <title>Thiohalobacter thiocyanaticus gen. nov., sp. nov., a moderately halophilic, sulfur-oxidizing gammaproteobacterium from hypersaline lakes, that utilizes thiocyanate.</title>
        <authorList>
            <person name="Sorokin D.Y."/>
            <person name="Kovaleva O.L."/>
            <person name="Tourova T.P."/>
            <person name="Muyzer G."/>
        </authorList>
    </citation>
    <scope>NUCLEOTIDE SEQUENCE [LARGE SCALE GENOMIC DNA]</scope>
    <source>
        <strain evidence="1 2">Hrh1</strain>
    </source>
</reference>
<protein>
    <submittedName>
        <fullName evidence="1">Choice-of-anchor F family protein</fullName>
    </submittedName>
</protein>
<dbReference type="Proteomes" id="UP000287798">
    <property type="component" value="Unassembled WGS sequence"/>
</dbReference>
<accession>A0A426QIQ9</accession>